<organism evidence="1 2">
    <name type="scientific">Candidatus Berkelbacteria bacterium CG1_02_42_45</name>
    <dbReference type="NCBI Taxonomy" id="1805036"/>
    <lineage>
        <taxon>Bacteria</taxon>
        <taxon>Candidatus Berkelbacteria</taxon>
    </lineage>
</organism>
<dbReference type="Gene3D" id="1.10.1270.10">
    <property type="entry name" value="TrpR-like"/>
    <property type="match status" value="1"/>
</dbReference>
<protein>
    <submittedName>
        <fullName evidence="1">Uncharacterized protein</fullName>
    </submittedName>
</protein>
<dbReference type="GO" id="GO:0003700">
    <property type="term" value="F:DNA-binding transcription factor activity"/>
    <property type="evidence" value="ECO:0007669"/>
    <property type="project" value="InterPro"/>
</dbReference>
<gene>
    <name evidence="1" type="ORF">AUJ40_01970</name>
</gene>
<proteinExistence type="predicted"/>
<dbReference type="AlphaFoldDB" id="A0A1J4RTY1"/>
<dbReference type="GO" id="GO:0043565">
    <property type="term" value="F:sequence-specific DNA binding"/>
    <property type="evidence" value="ECO:0007669"/>
    <property type="project" value="InterPro"/>
</dbReference>
<reference evidence="1 2" key="1">
    <citation type="journal article" date="2016" name="Environ. Microbiol.">
        <title>Genomic resolution of a cold subsurface aquifer community provides metabolic insights for novel microbes adapted to high CO concentrations.</title>
        <authorList>
            <person name="Probst A.J."/>
            <person name="Castelle C.J."/>
            <person name="Singh A."/>
            <person name="Brown C.T."/>
            <person name="Anantharaman K."/>
            <person name="Sharon I."/>
            <person name="Hug L.A."/>
            <person name="Burstein D."/>
            <person name="Emerson J.B."/>
            <person name="Thomas B.C."/>
            <person name="Banfield J.F."/>
        </authorList>
    </citation>
    <scope>NUCLEOTIDE SEQUENCE [LARGE SCALE GENOMIC DNA]</scope>
    <source>
        <strain evidence="1">CG1_02_42_45</strain>
    </source>
</reference>
<dbReference type="InterPro" id="IPR000831">
    <property type="entry name" value="Trp_repress"/>
</dbReference>
<dbReference type="Proteomes" id="UP000182753">
    <property type="component" value="Unassembled WGS sequence"/>
</dbReference>
<dbReference type="InterPro" id="IPR038116">
    <property type="entry name" value="TrpR-like_sf"/>
</dbReference>
<dbReference type="SUPFAM" id="SSF48295">
    <property type="entry name" value="TrpR-like"/>
    <property type="match status" value="1"/>
</dbReference>
<dbReference type="EMBL" id="MNUJ01000041">
    <property type="protein sequence ID" value="OIN89413.1"/>
    <property type="molecule type" value="Genomic_DNA"/>
</dbReference>
<comment type="caution">
    <text evidence="1">The sequence shown here is derived from an EMBL/GenBank/DDBJ whole genome shotgun (WGS) entry which is preliminary data.</text>
</comment>
<accession>A0A1J4RTY1</accession>
<name>A0A1J4RTY1_9BACT</name>
<dbReference type="Pfam" id="PF01371">
    <property type="entry name" value="Trp_repressor"/>
    <property type="match status" value="1"/>
</dbReference>
<sequence>MAVDKNVMAKKGIDQESKKLFLETLNKITGDEFADLFESLLSSSEFKDISRRLMAAKLLHQKVTYEEAQEIMGMGSNTVNKTYFKTKGSPTLRKLFRKD</sequence>
<evidence type="ECO:0000313" key="2">
    <source>
        <dbReference type="Proteomes" id="UP000182753"/>
    </source>
</evidence>
<evidence type="ECO:0000313" key="1">
    <source>
        <dbReference type="EMBL" id="OIN89413.1"/>
    </source>
</evidence>
<dbReference type="InterPro" id="IPR010921">
    <property type="entry name" value="Trp_repressor/repl_initiator"/>
</dbReference>